<dbReference type="EMBL" id="MU839042">
    <property type="protein sequence ID" value="KAK1762152.1"/>
    <property type="molecule type" value="Genomic_DNA"/>
</dbReference>
<dbReference type="Proteomes" id="UP001244011">
    <property type="component" value="Unassembled WGS sequence"/>
</dbReference>
<gene>
    <name evidence="1" type="ORF">QBC33DRAFT_291194</name>
</gene>
<name>A0AAJ0BQD7_9PEZI</name>
<reference evidence="1" key="1">
    <citation type="submission" date="2023-06" db="EMBL/GenBank/DDBJ databases">
        <title>Genome-scale phylogeny and comparative genomics of the fungal order Sordariales.</title>
        <authorList>
            <consortium name="Lawrence Berkeley National Laboratory"/>
            <person name="Hensen N."/>
            <person name="Bonometti L."/>
            <person name="Westerberg I."/>
            <person name="Brannstrom I.O."/>
            <person name="Guillou S."/>
            <person name="Cros-Aarteil S."/>
            <person name="Calhoun S."/>
            <person name="Haridas S."/>
            <person name="Kuo A."/>
            <person name="Mondo S."/>
            <person name="Pangilinan J."/>
            <person name="Riley R."/>
            <person name="Labutti K."/>
            <person name="Andreopoulos B."/>
            <person name="Lipzen A."/>
            <person name="Chen C."/>
            <person name="Yanf M."/>
            <person name="Daum C."/>
            <person name="Ng V."/>
            <person name="Clum A."/>
            <person name="Steindorff A."/>
            <person name="Ohm R."/>
            <person name="Martin F."/>
            <person name="Silar P."/>
            <person name="Natvig D."/>
            <person name="Lalanne C."/>
            <person name="Gautier V."/>
            <person name="Ament-Velasquez S.L."/>
            <person name="Kruys A."/>
            <person name="Hutchinson M.I."/>
            <person name="Powell A.J."/>
            <person name="Barry K."/>
            <person name="Miller A.N."/>
            <person name="Grigoriev I.V."/>
            <person name="Debuchy R."/>
            <person name="Gladieux P."/>
            <person name="Thoren M.H."/>
            <person name="Johannesson H."/>
        </authorList>
    </citation>
    <scope>NUCLEOTIDE SEQUENCE</scope>
    <source>
        <strain evidence="1">8032-3</strain>
    </source>
</reference>
<protein>
    <submittedName>
        <fullName evidence="1">Uncharacterized protein</fullName>
    </submittedName>
</protein>
<keyword evidence="2" id="KW-1185">Reference proteome</keyword>
<accession>A0AAJ0BQD7</accession>
<comment type="caution">
    <text evidence="1">The sequence shown here is derived from an EMBL/GenBank/DDBJ whole genome shotgun (WGS) entry which is preliminary data.</text>
</comment>
<dbReference type="GeneID" id="85306524"/>
<sequence length="121" mass="13409">FRFSFPLFFLHVDNTSVSLTQASSHPSNTSLTILPPFPQENHFYSIRLLLGSPKEPQIPPGLMTTNPRHPRVKPFLLTLALPAKAAVRPRVAAVQRVVMISTPVSEVLPLGAWTGWVLMDV</sequence>
<organism evidence="1 2">
    <name type="scientific">Phialemonium atrogriseum</name>
    <dbReference type="NCBI Taxonomy" id="1093897"/>
    <lineage>
        <taxon>Eukaryota</taxon>
        <taxon>Fungi</taxon>
        <taxon>Dikarya</taxon>
        <taxon>Ascomycota</taxon>
        <taxon>Pezizomycotina</taxon>
        <taxon>Sordariomycetes</taxon>
        <taxon>Sordariomycetidae</taxon>
        <taxon>Cephalothecales</taxon>
        <taxon>Cephalothecaceae</taxon>
        <taxon>Phialemonium</taxon>
    </lineage>
</organism>
<proteinExistence type="predicted"/>
<evidence type="ECO:0000313" key="1">
    <source>
        <dbReference type="EMBL" id="KAK1762152.1"/>
    </source>
</evidence>
<dbReference type="AlphaFoldDB" id="A0AAJ0BQD7"/>
<feature type="non-terminal residue" evidence="1">
    <location>
        <position position="1"/>
    </location>
</feature>
<evidence type="ECO:0000313" key="2">
    <source>
        <dbReference type="Proteomes" id="UP001244011"/>
    </source>
</evidence>
<dbReference type="RefSeq" id="XP_060278365.1">
    <property type="nucleotide sequence ID" value="XM_060423337.1"/>
</dbReference>